<evidence type="ECO:0000256" key="5">
    <source>
        <dbReference type="ARBA" id="ARBA00022692"/>
    </source>
</evidence>
<dbReference type="Proteomes" id="UP000887561">
    <property type="component" value="Unplaced"/>
</dbReference>
<dbReference type="WBParaSite" id="scaffold11833_cov179.g15919">
    <property type="protein sequence ID" value="scaffold11833_cov179.g15919"/>
    <property type="gene ID" value="scaffold11833_cov179.g15919"/>
</dbReference>
<dbReference type="GO" id="GO:0000139">
    <property type="term" value="C:Golgi membrane"/>
    <property type="evidence" value="ECO:0007669"/>
    <property type="project" value="UniProtKB-SubCell"/>
</dbReference>
<keyword evidence="5" id="KW-0812">Transmembrane</keyword>
<dbReference type="GO" id="GO:0005797">
    <property type="term" value="C:Golgi medial cisterna"/>
    <property type="evidence" value="ECO:0007669"/>
    <property type="project" value="TreeGrafter"/>
</dbReference>
<evidence type="ECO:0000256" key="1">
    <source>
        <dbReference type="ARBA" id="ARBA00004409"/>
    </source>
</evidence>
<accession>A0A915LJC3</accession>
<dbReference type="Pfam" id="PF12352">
    <property type="entry name" value="V-SNARE_C"/>
    <property type="match status" value="1"/>
</dbReference>
<evidence type="ECO:0000256" key="7">
    <source>
        <dbReference type="ARBA" id="ARBA00022989"/>
    </source>
</evidence>
<evidence type="ECO:0000256" key="4">
    <source>
        <dbReference type="ARBA" id="ARBA00022448"/>
    </source>
</evidence>
<sequence length="153" mass="18005">MQECFDKDKSVFNKTPQQHILRRHQDILRDYSAEFRRTHENIKNQLQRDELMEMTSTVNNRCRTTDYLTRENESISDCDRLLNDQISIAMSVREGLYSQSSGLGAINKRVHQLTSLFLFFVTWSRWDFGEGSEVLILIIATLGRLFLNKTGRR</sequence>
<dbReference type="GO" id="GO:0031201">
    <property type="term" value="C:SNARE complex"/>
    <property type="evidence" value="ECO:0007669"/>
    <property type="project" value="TreeGrafter"/>
</dbReference>
<evidence type="ECO:0000256" key="3">
    <source>
        <dbReference type="ARBA" id="ARBA00015612"/>
    </source>
</evidence>
<proteinExistence type="inferred from homology"/>
<keyword evidence="9" id="KW-0472">Membrane</keyword>
<dbReference type="GO" id="GO:0015031">
    <property type="term" value="P:protein transport"/>
    <property type="evidence" value="ECO:0007669"/>
    <property type="project" value="UniProtKB-KW"/>
</dbReference>
<name>A0A915LJC3_MELJA</name>
<comment type="similarity">
    <text evidence="2">Belongs to the GOSR1 family.</text>
</comment>
<dbReference type="GO" id="GO:0006906">
    <property type="term" value="P:vesicle fusion"/>
    <property type="evidence" value="ECO:0007669"/>
    <property type="project" value="TreeGrafter"/>
</dbReference>
<keyword evidence="8" id="KW-0333">Golgi apparatus</keyword>
<evidence type="ECO:0000313" key="10">
    <source>
        <dbReference type="Proteomes" id="UP000887561"/>
    </source>
</evidence>
<dbReference type="GO" id="GO:0005484">
    <property type="term" value="F:SNAP receptor activity"/>
    <property type="evidence" value="ECO:0007669"/>
    <property type="project" value="TreeGrafter"/>
</dbReference>
<dbReference type="AlphaFoldDB" id="A0A915LJC3"/>
<evidence type="ECO:0000256" key="8">
    <source>
        <dbReference type="ARBA" id="ARBA00023034"/>
    </source>
</evidence>
<evidence type="ECO:0000313" key="11">
    <source>
        <dbReference type="WBParaSite" id="scaffold11833_cov179.g15919"/>
    </source>
</evidence>
<reference evidence="11" key="1">
    <citation type="submission" date="2022-11" db="UniProtKB">
        <authorList>
            <consortium name="WormBaseParasite"/>
        </authorList>
    </citation>
    <scope>IDENTIFICATION</scope>
</reference>
<dbReference type="GO" id="GO:0005801">
    <property type="term" value="C:cis-Golgi network"/>
    <property type="evidence" value="ECO:0007669"/>
    <property type="project" value="InterPro"/>
</dbReference>
<dbReference type="InterPro" id="IPR023601">
    <property type="entry name" value="Golgi_SNAP_su1"/>
</dbReference>
<organism evidence="10 11">
    <name type="scientific">Meloidogyne javanica</name>
    <name type="common">Root-knot nematode worm</name>
    <dbReference type="NCBI Taxonomy" id="6303"/>
    <lineage>
        <taxon>Eukaryota</taxon>
        <taxon>Metazoa</taxon>
        <taxon>Ecdysozoa</taxon>
        <taxon>Nematoda</taxon>
        <taxon>Chromadorea</taxon>
        <taxon>Rhabditida</taxon>
        <taxon>Tylenchina</taxon>
        <taxon>Tylenchomorpha</taxon>
        <taxon>Tylenchoidea</taxon>
        <taxon>Meloidogynidae</taxon>
        <taxon>Meloidogyninae</taxon>
        <taxon>Meloidogyne</taxon>
        <taxon>Meloidogyne incognita group</taxon>
    </lineage>
</organism>
<protein>
    <recommendedName>
        <fullName evidence="3">Golgi SNAP receptor complex member 1</fullName>
    </recommendedName>
</protein>
<evidence type="ECO:0000256" key="2">
    <source>
        <dbReference type="ARBA" id="ARBA00008473"/>
    </source>
</evidence>
<dbReference type="GO" id="GO:0048219">
    <property type="term" value="P:inter-Golgi cisterna vesicle-mediated transport"/>
    <property type="evidence" value="ECO:0007669"/>
    <property type="project" value="TreeGrafter"/>
</dbReference>
<dbReference type="GO" id="GO:0006888">
    <property type="term" value="P:endoplasmic reticulum to Golgi vesicle-mediated transport"/>
    <property type="evidence" value="ECO:0007669"/>
    <property type="project" value="InterPro"/>
</dbReference>
<keyword evidence="4" id="KW-0813">Transport</keyword>
<keyword evidence="7" id="KW-1133">Transmembrane helix</keyword>
<evidence type="ECO:0000256" key="6">
    <source>
        <dbReference type="ARBA" id="ARBA00022927"/>
    </source>
</evidence>
<dbReference type="PANTHER" id="PTHR21094:SF2">
    <property type="entry name" value="GOLGI SNAP RECEPTOR COMPLEX MEMBER 1"/>
    <property type="match status" value="1"/>
</dbReference>
<dbReference type="PANTHER" id="PTHR21094">
    <property type="entry name" value="GOS-28 SNARE- RELATED"/>
    <property type="match status" value="1"/>
</dbReference>
<keyword evidence="6" id="KW-0653">Protein transport</keyword>
<keyword evidence="10" id="KW-1185">Reference proteome</keyword>
<evidence type="ECO:0000256" key="9">
    <source>
        <dbReference type="ARBA" id="ARBA00023136"/>
    </source>
</evidence>
<comment type="subcellular location">
    <subcellularLocation>
        <location evidence="1">Golgi apparatus membrane</location>
        <topology evidence="1">Single-pass type IV membrane protein</topology>
    </subcellularLocation>
</comment>